<keyword evidence="4" id="KW-1185">Reference proteome</keyword>
<dbReference type="InterPro" id="IPR013785">
    <property type="entry name" value="Aldolase_TIM"/>
</dbReference>
<dbReference type="InterPro" id="IPR001155">
    <property type="entry name" value="OxRdtase_FMN_N"/>
</dbReference>
<evidence type="ECO:0000259" key="1">
    <source>
        <dbReference type="Pfam" id="PF00724"/>
    </source>
</evidence>
<evidence type="ECO:0000313" key="4">
    <source>
        <dbReference type="Proteomes" id="UP000054549"/>
    </source>
</evidence>
<dbReference type="EMBL" id="KN818880">
    <property type="protein sequence ID" value="KIL54211.1"/>
    <property type="molecule type" value="Genomic_DNA"/>
</dbReference>
<protein>
    <recommendedName>
        <fullName evidence="1">NADH:flavin oxidoreductase/NADH oxidase N-terminal domain-containing protein</fullName>
    </recommendedName>
</protein>
<dbReference type="AlphaFoldDB" id="A0A0C2SJV2"/>
<accession>A0A0C2SJV2</accession>
<feature type="domain" description="NADH:flavin oxidoreductase/NADH oxidase N-terminal" evidence="1">
    <location>
        <begin position="43"/>
        <end position="77"/>
    </location>
</feature>
<evidence type="ECO:0000313" key="3">
    <source>
        <dbReference type="EMBL" id="KIL54214.1"/>
    </source>
</evidence>
<dbReference type="SUPFAM" id="SSF51395">
    <property type="entry name" value="FMN-linked oxidoreductases"/>
    <property type="match status" value="1"/>
</dbReference>
<dbReference type="Pfam" id="PF00724">
    <property type="entry name" value="Oxidored_FMN"/>
    <property type="match status" value="1"/>
</dbReference>
<name>A0A0C2SJV2_AMAMK</name>
<dbReference type="GO" id="GO:0010181">
    <property type="term" value="F:FMN binding"/>
    <property type="evidence" value="ECO:0007669"/>
    <property type="project" value="InterPro"/>
</dbReference>
<sequence>MLGAAIYTTRAEVALDIFGTFPNHYIPREILGSRHAIIVLSPEQFKEAAVNSKAAGFDGVELDDANGYLVAQFLDNSLITRQTNGHLDTVDLGTELINAWVGGGSIGANKVIGLLQDVGGFA</sequence>
<dbReference type="EMBL" id="KN818879">
    <property type="protein sequence ID" value="KIL54214.1"/>
    <property type="molecule type" value="Genomic_DNA"/>
</dbReference>
<proteinExistence type="predicted"/>
<dbReference type="Gene3D" id="3.20.20.70">
    <property type="entry name" value="Aldolase class I"/>
    <property type="match status" value="1"/>
</dbReference>
<evidence type="ECO:0000313" key="2">
    <source>
        <dbReference type="EMBL" id="KIL54211.1"/>
    </source>
</evidence>
<gene>
    <name evidence="3" type="ORF">M378DRAFT_28790</name>
    <name evidence="2" type="ORF">M378DRAFT_28791</name>
</gene>
<reference evidence="3 4" key="1">
    <citation type="submission" date="2014-04" db="EMBL/GenBank/DDBJ databases">
        <title>Evolutionary Origins and Diversification of the Mycorrhizal Mutualists.</title>
        <authorList>
            <consortium name="DOE Joint Genome Institute"/>
            <consortium name="Mycorrhizal Genomics Consortium"/>
            <person name="Kohler A."/>
            <person name="Kuo A."/>
            <person name="Nagy L.G."/>
            <person name="Floudas D."/>
            <person name="Copeland A."/>
            <person name="Barry K.W."/>
            <person name="Cichocki N."/>
            <person name="Veneault-Fourrey C."/>
            <person name="LaButti K."/>
            <person name="Lindquist E.A."/>
            <person name="Lipzen A."/>
            <person name="Lundell T."/>
            <person name="Morin E."/>
            <person name="Murat C."/>
            <person name="Riley R."/>
            <person name="Ohm R."/>
            <person name="Sun H."/>
            <person name="Tunlid A."/>
            <person name="Henrissat B."/>
            <person name="Grigoriev I.V."/>
            <person name="Hibbett D.S."/>
            <person name="Martin F."/>
        </authorList>
    </citation>
    <scope>NUCLEOTIDE SEQUENCE [LARGE SCALE GENOMIC DNA]</scope>
    <source>
        <strain evidence="3 4">Koide BX008</strain>
    </source>
</reference>
<organism evidence="3 4">
    <name type="scientific">Amanita muscaria (strain Koide BX008)</name>
    <dbReference type="NCBI Taxonomy" id="946122"/>
    <lineage>
        <taxon>Eukaryota</taxon>
        <taxon>Fungi</taxon>
        <taxon>Dikarya</taxon>
        <taxon>Basidiomycota</taxon>
        <taxon>Agaricomycotina</taxon>
        <taxon>Agaricomycetes</taxon>
        <taxon>Agaricomycetidae</taxon>
        <taxon>Agaricales</taxon>
        <taxon>Pluteineae</taxon>
        <taxon>Amanitaceae</taxon>
        <taxon>Amanita</taxon>
    </lineage>
</organism>
<dbReference type="OrthoDB" id="3028473at2759"/>
<dbReference type="GO" id="GO:0016491">
    <property type="term" value="F:oxidoreductase activity"/>
    <property type="evidence" value="ECO:0007669"/>
    <property type="project" value="InterPro"/>
</dbReference>
<dbReference type="Proteomes" id="UP000054549">
    <property type="component" value="Unassembled WGS sequence"/>
</dbReference>
<dbReference type="HOGENOM" id="CLU_2026129_0_0_1"/>